<dbReference type="Gene3D" id="1.10.150.130">
    <property type="match status" value="1"/>
</dbReference>
<dbReference type="PANTHER" id="PTHR30349">
    <property type="entry name" value="PHAGE INTEGRASE-RELATED"/>
    <property type="match status" value="1"/>
</dbReference>
<comment type="similarity">
    <text evidence="1">Belongs to the 'phage' integrase family.</text>
</comment>
<dbReference type="InterPro" id="IPR004107">
    <property type="entry name" value="Integrase_SAM-like_N"/>
</dbReference>
<evidence type="ECO:0000256" key="2">
    <source>
        <dbReference type="ARBA" id="ARBA00022908"/>
    </source>
</evidence>
<evidence type="ECO:0000256" key="5">
    <source>
        <dbReference type="PROSITE-ProRule" id="PRU01248"/>
    </source>
</evidence>
<evidence type="ECO:0000259" key="6">
    <source>
        <dbReference type="PROSITE" id="PS51898"/>
    </source>
</evidence>
<dbReference type="InterPro" id="IPR050090">
    <property type="entry name" value="Tyrosine_recombinase_XerCD"/>
</dbReference>
<accession>A0A1C2IGA4</accession>
<dbReference type="InterPro" id="IPR010998">
    <property type="entry name" value="Integrase_recombinase_N"/>
</dbReference>
<dbReference type="PROSITE" id="PS51900">
    <property type="entry name" value="CB"/>
    <property type="match status" value="1"/>
</dbReference>
<evidence type="ECO:0000256" key="3">
    <source>
        <dbReference type="ARBA" id="ARBA00023125"/>
    </source>
</evidence>
<keyword evidence="3 5" id="KW-0238">DNA-binding</keyword>
<dbReference type="PANTHER" id="PTHR30349:SF64">
    <property type="entry name" value="PROPHAGE INTEGRASE INTD-RELATED"/>
    <property type="match status" value="1"/>
</dbReference>
<dbReference type="GO" id="GO:0015074">
    <property type="term" value="P:DNA integration"/>
    <property type="evidence" value="ECO:0007669"/>
    <property type="project" value="UniProtKB-KW"/>
</dbReference>
<comment type="caution">
    <text evidence="8">The sequence shown here is derived from an EMBL/GenBank/DDBJ whole genome shotgun (WGS) entry which is preliminary data.</text>
</comment>
<keyword evidence="9" id="KW-1185">Reference proteome</keyword>
<dbReference type="Pfam" id="PF02899">
    <property type="entry name" value="Phage_int_SAM_1"/>
    <property type="match status" value="1"/>
</dbReference>
<dbReference type="PROSITE" id="PS51898">
    <property type="entry name" value="TYR_RECOMBINASE"/>
    <property type="match status" value="1"/>
</dbReference>
<keyword evidence="2" id="KW-0229">DNA integration</keyword>
<dbReference type="EMBL" id="LWRY01000024">
    <property type="protein sequence ID" value="OCX74988.1"/>
    <property type="molecule type" value="Genomic_DNA"/>
</dbReference>
<evidence type="ECO:0000313" key="9">
    <source>
        <dbReference type="Proteomes" id="UP000095008"/>
    </source>
</evidence>
<reference evidence="8" key="1">
    <citation type="journal article" date="2016" name="Int. J. Mol. Sci.">
        <title>Comparative genomics of the extreme acidophile Acidithiobacillus thiooxidans reveals intraspecific divergence and niche adaptation.</title>
        <authorList>
            <person name="Zhang X."/>
            <person name="Feng X."/>
            <person name="Tao J."/>
            <person name="Ma L."/>
            <person name="Xiao Y."/>
            <person name="Liang Y."/>
            <person name="Liu X."/>
            <person name="Yin H."/>
        </authorList>
    </citation>
    <scope>NUCLEOTIDE SEQUENCE [LARGE SCALE GENOMIC DNA]</scope>
    <source>
        <strain evidence="8">DXS-W</strain>
    </source>
</reference>
<organism evidence="8 9">
    <name type="scientific">Acidithiobacillus thiooxidans</name>
    <name type="common">Thiobacillus thiooxidans</name>
    <dbReference type="NCBI Taxonomy" id="930"/>
    <lineage>
        <taxon>Bacteria</taxon>
        <taxon>Pseudomonadati</taxon>
        <taxon>Pseudomonadota</taxon>
        <taxon>Acidithiobacillia</taxon>
        <taxon>Acidithiobacillales</taxon>
        <taxon>Acidithiobacillaceae</taxon>
        <taxon>Acidithiobacillus</taxon>
    </lineage>
</organism>
<evidence type="ECO:0000256" key="4">
    <source>
        <dbReference type="ARBA" id="ARBA00023172"/>
    </source>
</evidence>
<dbReference type="AlphaFoldDB" id="A0A1C2IGA4"/>
<dbReference type="InterPro" id="IPR013762">
    <property type="entry name" value="Integrase-like_cat_sf"/>
</dbReference>
<feature type="domain" description="Core-binding (CB)" evidence="7">
    <location>
        <begin position="28"/>
        <end position="115"/>
    </location>
</feature>
<dbReference type="OrthoDB" id="8610787at2"/>
<dbReference type="Proteomes" id="UP000095008">
    <property type="component" value="Unassembled WGS sequence"/>
</dbReference>
<name>A0A1C2IGA4_ACITH</name>
<proteinExistence type="inferred from homology"/>
<sequence>MKLFFTDSTCSIEGVERPNIPFLCDAQMELVSPPNQYLRYIATVRGRTRSEKTWQTYGSNLLEYFAFLEANGLEWNAVSQGQIAAWRDAMLERGCARSTVNQRLRCVHDFYDWSVKSGTATAVPFSKQDIWVAKPRGFLAHVDAKGGRLEVNALTLKTYDRRPQFLLLEKAIHFLEETHPRRLQLMGYLMLLTGMRREEVTALDYRVVPNPAGRDPGKQIPMVLDASMTPTKGNKTRTVMLPYDLAVALHEYFTFVWPKLLALHRKKYKTETTRFFLSRTGDPLSIKGVNNAFAKVSLKTGIHCHPHLLRHTYGTYELLRMLRTKGESQALLWVKDRMGHSSITTTEQYIHAADLIQHDDIDGYIADVCRSLSHGH</sequence>
<evidence type="ECO:0000313" key="8">
    <source>
        <dbReference type="EMBL" id="OCX74988.1"/>
    </source>
</evidence>
<dbReference type="GO" id="GO:0006310">
    <property type="term" value="P:DNA recombination"/>
    <property type="evidence" value="ECO:0007669"/>
    <property type="project" value="UniProtKB-KW"/>
</dbReference>
<dbReference type="InterPro" id="IPR044068">
    <property type="entry name" value="CB"/>
</dbReference>
<feature type="domain" description="Tyr recombinase" evidence="6">
    <location>
        <begin position="161"/>
        <end position="362"/>
    </location>
</feature>
<protein>
    <submittedName>
        <fullName evidence="8">Recombinase</fullName>
    </submittedName>
</protein>
<dbReference type="InterPro" id="IPR002104">
    <property type="entry name" value="Integrase_catalytic"/>
</dbReference>
<dbReference type="InterPro" id="IPR011010">
    <property type="entry name" value="DNA_brk_join_enz"/>
</dbReference>
<evidence type="ECO:0000256" key="1">
    <source>
        <dbReference type="ARBA" id="ARBA00008857"/>
    </source>
</evidence>
<gene>
    <name evidence="8" type="ORF">A6M23_03880</name>
</gene>
<evidence type="ECO:0000259" key="7">
    <source>
        <dbReference type="PROSITE" id="PS51900"/>
    </source>
</evidence>
<keyword evidence="4" id="KW-0233">DNA recombination</keyword>
<dbReference type="GO" id="GO:0003677">
    <property type="term" value="F:DNA binding"/>
    <property type="evidence" value="ECO:0007669"/>
    <property type="project" value="UniProtKB-UniRule"/>
</dbReference>
<dbReference type="SUPFAM" id="SSF56349">
    <property type="entry name" value="DNA breaking-rejoining enzymes"/>
    <property type="match status" value="1"/>
</dbReference>
<dbReference type="Pfam" id="PF00589">
    <property type="entry name" value="Phage_integrase"/>
    <property type="match status" value="1"/>
</dbReference>
<dbReference type="RefSeq" id="WP_065973729.1">
    <property type="nucleotide sequence ID" value="NZ_LWRY01000024.1"/>
</dbReference>
<dbReference type="Gene3D" id="1.10.443.10">
    <property type="entry name" value="Intergrase catalytic core"/>
    <property type="match status" value="1"/>
</dbReference>
<dbReference type="CDD" id="cd00397">
    <property type="entry name" value="DNA_BRE_C"/>
    <property type="match status" value="1"/>
</dbReference>